<feature type="domain" description="NAD(P)-binding" evidence="3">
    <location>
        <begin position="29"/>
        <end position="130"/>
    </location>
</feature>
<dbReference type="InterPro" id="IPR002225">
    <property type="entry name" value="3Beta_OHSteriod_DH/Estase"/>
</dbReference>
<proteinExistence type="predicted"/>
<evidence type="ECO:0000259" key="2">
    <source>
        <dbReference type="Pfam" id="PF01073"/>
    </source>
</evidence>
<dbReference type="Pfam" id="PF16363">
    <property type="entry name" value="GDP_Man_Dehyd"/>
    <property type="match status" value="1"/>
</dbReference>
<name>A0A7R9I7S8_9NEOP</name>
<organism evidence="4">
    <name type="scientific">Timema bartmani</name>
    <dbReference type="NCBI Taxonomy" id="61472"/>
    <lineage>
        <taxon>Eukaryota</taxon>
        <taxon>Metazoa</taxon>
        <taxon>Ecdysozoa</taxon>
        <taxon>Arthropoda</taxon>
        <taxon>Hexapoda</taxon>
        <taxon>Insecta</taxon>
        <taxon>Pterygota</taxon>
        <taxon>Neoptera</taxon>
        <taxon>Polyneoptera</taxon>
        <taxon>Phasmatodea</taxon>
        <taxon>Timematodea</taxon>
        <taxon>Timematoidea</taxon>
        <taxon>Timematidae</taxon>
        <taxon>Timema</taxon>
    </lineage>
</organism>
<evidence type="ECO:0000259" key="3">
    <source>
        <dbReference type="Pfam" id="PF16363"/>
    </source>
</evidence>
<dbReference type="SUPFAM" id="SSF51735">
    <property type="entry name" value="NAD(P)-binding Rossmann-fold domains"/>
    <property type="match status" value="1"/>
</dbReference>
<dbReference type="InterPro" id="IPR036291">
    <property type="entry name" value="NAD(P)-bd_dom_sf"/>
</dbReference>
<feature type="domain" description="3-beta hydroxysteroid dehydrogenase/isomerase" evidence="2">
    <location>
        <begin position="136"/>
        <end position="317"/>
    </location>
</feature>
<dbReference type="Gene3D" id="3.40.50.720">
    <property type="entry name" value="NAD(P)-binding Rossmann-like Domain"/>
    <property type="match status" value="2"/>
</dbReference>
<evidence type="ECO:0000256" key="1">
    <source>
        <dbReference type="ARBA" id="ARBA00023002"/>
    </source>
</evidence>
<evidence type="ECO:0008006" key="5">
    <source>
        <dbReference type="Google" id="ProtNLM"/>
    </source>
</evidence>
<protein>
    <recommendedName>
        <fullName evidence="5">3-beta hydroxysteroid dehydrogenase/isomerase domain-containing protein</fullName>
    </recommendedName>
</protein>
<dbReference type="GO" id="GO:0006694">
    <property type="term" value="P:steroid biosynthetic process"/>
    <property type="evidence" value="ECO:0007669"/>
    <property type="project" value="InterPro"/>
</dbReference>
<dbReference type="Pfam" id="PF01073">
    <property type="entry name" value="3Beta_HSD"/>
    <property type="match status" value="1"/>
</dbReference>
<reference evidence="4" key="1">
    <citation type="submission" date="2020-11" db="EMBL/GenBank/DDBJ databases">
        <authorList>
            <person name="Tran Van P."/>
        </authorList>
    </citation>
    <scope>NUCLEOTIDE SEQUENCE</scope>
</reference>
<evidence type="ECO:0000313" key="4">
    <source>
        <dbReference type="EMBL" id="CAD7448562.1"/>
    </source>
</evidence>
<dbReference type="PANTHER" id="PTHR10366">
    <property type="entry name" value="NAD DEPENDENT EPIMERASE/DEHYDRATASE"/>
    <property type="match status" value="1"/>
</dbReference>
<dbReference type="AlphaFoldDB" id="A0A7R9I7S8"/>
<dbReference type="InterPro" id="IPR016040">
    <property type="entry name" value="NAD(P)-bd_dom"/>
</dbReference>
<sequence length="496" mass="54567">MAPEIVNVAARELPPLSAVAPPSYGEVVLVTGGSGFLGQHIIKQLHERDPRVREIRILDLVPFLKLLDYKETKPVRWFVGDVCDPRRVQQAFQGVDCVIHCAALVSYHFPPDLEQLSSVNVTGSENTLHMCINNLVCVTGTENILAMCVDRNIPRLVYCSTSEVTLVPYLGGCFSLIVNQTESKALPPSSEHSLVFPGYPASKLRAEQIILAADKTPLPRGGYLRTIALRPTLLYGEQDCRLVTPLLKMARLQNGRLVRFAGPGGKQQITYVGNAAWAHIRAKDALLDNPVGAAGLPVFVTDDTPIDDLLRFTSRVTATADDASLRCRCTRWYVLAPLAYLLAAILERLITWCVHPLLRVRLPVSPSGVVSYLGSIVLYNRLRAAIQLDYSPVYSSEQALRMSSDDVRIIVVYLYPVSVPQNAESPLPLQQSCKVVAYQRQPSQVQSNRFPSVHPTEIRTSISPSSAVELNTTSALANYATEAGFYSKAFSLPRCS</sequence>
<keyword evidence="1" id="KW-0560">Oxidoreductase</keyword>
<dbReference type="EMBL" id="OD570176">
    <property type="protein sequence ID" value="CAD7448562.1"/>
    <property type="molecule type" value="Genomic_DNA"/>
</dbReference>
<dbReference type="GO" id="GO:0016616">
    <property type="term" value="F:oxidoreductase activity, acting on the CH-OH group of donors, NAD or NADP as acceptor"/>
    <property type="evidence" value="ECO:0007669"/>
    <property type="project" value="InterPro"/>
</dbReference>
<dbReference type="InterPro" id="IPR050425">
    <property type="entry name" value="NAD(P)_dehydrat-like"/>
</dbReference>
<accession>A0A7R9I7S8</accession>
<gene>
    <name evidence="4" type="ORF">TBIB3V08_LOCUS10847</name>
</gene>
<dbReference type="PANTHER" id="PTHR10366:SF853">
    <property type="entry name" value="GH25466P"/>
    <property type="match status" value="1"/>
</dbReference>